<sequence length="565" mass="63233">MSGFEIAGIVLGVMPIVINALSAYQAGRGPLATLRKSRGLLDVLIHKLTIQQGDFYFDMLELLREARVPEILAETDPTLERCAEILQVVKTGDEVERYLGPQLFGSFLGMLRFYETYLKQITSKLSHIVRPRNAAKDDLAAVIRASRCPDSSLIFKGKLRFAMDRESLAALVNDLEAERHSLGRLVRRVKTKREWEASEPTRSSKTLTLAFSRVRESASSLYRAVCECWACDRHQLHTLMIRLEHRIPGREGQAARSSAVAFRLLFPVEGAVLQRIEIAARCSDPPTKKTAVRFQNNTPSVAVDGARLKVPSITVTEIPNVPYPTATRVRIRSICGVAREAQERQRVLSLELTSYTTLEAADKDDKSPHSYDKSISLADYLRDAASDADARMSPIEQTLLALNVVSSVLQLRPTMWCSEPWNSATIKFPVQAVGGARATLYTPYVEKTIEPTILGTQEGASPDLTTETAKSTMLELAILLLEILHHKSIAAWAARYDRGDPRTYQERMGAATRWLELSTSVLLPPHVKAVEECLVLCARSKLLWDDYFQRLYCENIIKPLQELVL</sequence>
<dbReference type="Proteomes" id="UP000011715">
    <property type="component" value="Unassembled WGS sequence"/>
</dbReference>
<dbReference type="PANTHER" id="PTHR35186">
    <property type="entry name" value="ANK_REP_REGION DOMAIN-CONTAINING PROTEIN"/>
    <property type="match status" value="1"/>
</dbReference>
<dbReference type="InterPro" id="IPR056002">
    <property type="entry name" value="DUF7580"/>
</dbReference>
<dbReference type="eggNOG" id="ENOG502RUEJ">
    <property type="taxonomic scope" value="Eukaryota"/>
</dbReference>
<dbReference type="Pfam" id="PF24476">
    <property type="entry name" value="DUF7580"/>
    <property type="match status" value="1"/>
</dbReference>
<keyword evidence="4" id="KW-1185">Reference proteome</keyword>
<dbReference type="STRING" id="644358.A0A0C4E470"/>
<gene>
    <name evidence="2" type="ORF">MAPG_07259</name>
</gene>
<reference evidence="4" key="1">
    <citation type="submission" date="2010-05" db="EMBL/GenBank/DDBJ databases">
        <title>The genome sequence of Magnaporthe poae strain ATCC 64411.</title>
        <authorList>
            <person name="Ma L.-J."/>
            <person name="Dead R."/>
            <person name="Young S."/>
            <person name="Zeng Q."/>
            <person name="Koehrsen M."/>
            <person name="Alvarado L."/>
            <person name="Berlin A."/>
            <person name="Chapman S.B."/>
            <person name="Chen Z."/>
            <person name="Freedman E."/>
            <person name="Gellesch M."/>
            <person name="Goldberg J."/>
            <person name="Griggs A."/>
            <person name="Gujja S."/>
            <person name="Heilman E.R."/>
            <person name="Heiman D."/>
            <person name="Hepburn T."/>
            <person name="Howarth C."/>
            <person name="Jen D."/>
            <person name="Larson L."/>
            <person name="Mehta T."/>
            <person name="Neiman D."/>
            <person name="Pearson M."/>
            <person name="Roberts A."/>
            <person name="Saif S."/>
            <person name="Shea T."/>
            <person name="Shenoy N."/>
            <person name="Sisk P."/>
            <person name="Stolte C."/>
            <person name="Sykes S."/>
            <person name="Walk T."/>
            <person name="White J."/>
            <person name="Yandava C."/>
            <person name="Haas B."/>
            <person name="Nusbaum C."/>
            <person name="Birren B."/>
        </authorList>
    </citation>
    <scope>NUCLEOTIDE SEQUENCE [LARGE SCALE GENOMIC DNA]</scope>
    <source>
        <strain evidence="4">ATCC 64411 / 73-15</strain>
    </source>
</reference>
<proteinExistence type="predicted"/>
<name>A0A0C4E470_MAGP6</name>
<organism evidence="3 4">
    <name type="scientific">Magnaporthiopsis poae (strain ATCC 64411 / 73-15)</name>
    <name type="common">Kentucky bluegrass fungus</name>
    <name type="synonym">Magnaporthe poae</name>
    <dbReference type="NCBI Taxonomy" id="644358"/>
    <lineage>
        <taxon>Eukaryota</taxon>
        <taxon>Fungi</taxon>
        <taxon>Dikarya</taxon>
        <taxon>Ascomycota</taxon>
        <taxon>Pezizomycotina</taxon>
        <taxon>Sordariomycetes</taxon>
        <taxon>Sordariomycetidae</taxon>
        <taxon>Magnaporthales</taxon>
        <taxon>Magnaporthaceae</taxon>
        <taxon>Magnaporthiopsis</taxon>
    </lineage>
</organism>
<reference evidence="2" key="3">
    <citation type="submission" date="2011-03" db="EMBL/GenBank/DDBJ databases">
        <title>Annotation of Magnaporthe poae ATCC 64411.</title>
        <authorList>
            <person name="Ma L.-J."/>
            <person name="Dead R."/>
            <person name="Young S.K."/>
            <person name="Zeng Q."/>
            <person name="Gargeya S."/>
            <person name="Fitzgerald M."/>
            <person name="Haas B."/>
            <person name="Abouelleil A."/>
            <person name="Alvarado L."/>
            <person name="Arachchi H.M."/>
            <person name="Berlin A."/>
            <person name="Brown A."/>
            <person name="Chapman S.B."/>
            <person name="Chen Z."/>
            <person name="Dunbar C."/>
            <person name="Freedman E."/>
            <person name="Gearin G."/>
            <person name="Gellesch M."/>
            <person name="Goldberg J."/>
            <person name="Griggs A."/>
            <person name="Gujja S."/>
            <person name="Heiman D."/>
            <person name="Howarth C."/>
            <person name="Larson L."/>
            <person name="Lui A."/>
            <person name="MacDonald P.J.P."/>
            <person name="Mehta T."/>
            <person name="Montmayeur A."/>
            <person name="Murphy C."/>
            <person name="Neiman D."/>
            <person name="Pearson M."/>
            <person name="Priest M."/>
            <person name="Roberts A."/>
            <person name="Saif S."/>
            <person name="Shea T."/>
            <person name="Shenoy N."/>
            <person name="Sisk P."/>
            <person name="Stolte C."/>
            <person name="Sykes S."/>
            <person name="Yandava C."/>
            <person name="Wortman J."/>
            <person name="Nusbaum C."/>
            <person name="Birren B."/>
        </authorList>
    </citation>
    <scope>NUCLEOTIDE SEQUENCE</scope>
    <source>
        <strain evidence="2">ATCC 64411</strain>
    </source>
</reference>
<evidence type="ECO:0000259" key="1">
    <source>
        <dbReference type="Pfam" id="PF24476"/>
    </source>
</evidence>
<reference evidence="3" key="5">
    <citation type="submission" date="2015-06" db="UniProtKB">
        <authorList>
            <consortium name="EnsemblFungi"/>
        </authorList>
    </citation>
    <scope>IDENTIFICATION</scope>
    <source>
        <strain evidence="3">ATCC 64411</strain>
    </source>
</reference>
<dbReference type="EnsemblFungi" id="MAPG_07259T0">
    <property type="protein sequence ID" value="MAPG_07259T0"/>
    <property type="gene ID" value="MAPG_07259"/>
</dbReference>
<dbReference type="OrthoDB" id="3565018at2759"/>
<dbReference type="OMA" id="LCASIQQ"/>
<dbReference type="EMBL" id="ADBL01001756">
    <property type="status" value="NOT_ANNOTATED_CDS"/>
    <property type="molecule type" value="Genomic_DNA"/>
</dbReference>
<evidence type="ECO:0000313" key="2">
    <source>
        <dbReference type="EMBL" id="KLU88272.1"/>
    </source>
</evidence>
<evidence type="ECO:0000313" key="3">
    <source>
        <dbReference type="EnsemblFungi" id="MAPG_07259T0"/>
    </source>
</evidence>
<evidence type="ECO:0000313" key="4">
    <source>
        <dbReference type="Proteomes" id="UP000011715"/>
    </source>
</evidence>
<reference evidence="2" key="2">
    <citation type="submission" date="2010-05" db="EMBL/GenBank/DDBJ databases">
        <title>The Genome Sequence of Magnaporthe poae strain ATCC 64411.</title>
        <authorList>
            <consortium name="The Broad Institute Genome Sequencing Platform"/>
            <consortium name="Broad Institute Genome Sequencing Center for Infectious Disease"/>
            <person name="Ma L.-J."/>
            <person name="Dead R."/>
            <person name="Young S."/>
            <person name="Zeng Q."/>
            <person name="Koehrsen M."/>
            <person name="Alvarado L."/>
            <person name="Berlin A."/>
            <person name="Chapman S.B."/>
            <person name="Chen Z."/>
            <person name="Freedman E."/>
            <person name="Gellesch M."/>
            <person name="Goldberg J."/>
            <person name="Griggs A."/>
            <person name="Gujja S."/>
            <person name="Heilman E.R."/>
            <person name="Heiman D."/>
            <person name="Hepburn T."/>
            <person name="Howarth C."/>
            <person name="Jen D."/>
            <person name="Larson L."/>
            <person name="Mehta T."/>
            <person name="Neiman D."/>
            <person name="Pearson M."/>
            <person name="Roberts A."/>
            <person name="Saif S."/>
            <person name="Shea T."/>
            <person name="Shenoy N."/>
            <person name="Sisk P."/>
            <person name="Stolte C."/>
            <person name="Sykes S."/>
            <person name="Walk T."/>
            <person name="White J."/>
            <person name="Yandava C."/>
            <person name="Haas B."/>
            <person name="Nusbaum C."/>
            <person name="Birren B."/>
        </authorList>
    </citation>
    <scope>NUCLEOTIDE SEQUENCE</scope>
    <source>
        <strain evidence="2">ATCC 64411</strain>
    </source>
</reference>
<dbReference type="PANTHER" id="PTHR35186:SF4">
    <property type="entry name" value="PRION-INHIBITION AND PROPAGATION HELO DOMAIN-CONTAINING PROTEIN"/>
    <property type="match status" value="1"/>
</dbReference>
<dbReference type="VEuPathDB" id="FungiDB:MAPG_07259"/>
<dbReference type="AlphaFoldDB" id="A0A0C4E470"/>
<accession>A0A0C4E470</accession>
<feature type="domain" description="DUF7580" evidence="1">
    <location>
        <begin position="212"/>
        <end position="562"/>
    </location>
</feature>
<dbReference type="EMBL" id="GL876971">
    <property type="protein sequence ID" value="KLU88272.1"/>
    <property type="molecule type" value="Genomic_DNA"/>
</dbReference>
<protein>
    <recommendedName>
        <fullName evidence="1">DUF7580 domain-containing protein</fullName>
    </recommendedName>
</protein>
<reference evidence="3" key="4">
    <citation type="journal article" date="2015" name="G3 (Bethesda)">
        <title>Genome sequences of three phytopathogenic species of the Magnaporthaceae family of fungi.</title>
        <authorList>
            <person name="Okagaki L.H."/>
            <person name="Nunes C.C."/>
            <person name="Sailsbery J."/>
            <person name="Clay B."/>
            <person name="Brown D."/>
            <person name="John T."/>
            <person name="Oh Y."/>
            <person name="Young N."/>
            <person name="Fitzgerald M."/>
            <person name="Haas B.J."/>
            <person name="Zeng Q."/>
            <person name="Young S."/>
            <person name="Adiconis X."/>
            <person name="Fan L."/>
            <person name="Levin J.Z."/>
            <person name="Mitchell T.K."/>
            <person name="Okubara P.A."/>
            <person name="Farman M.L."/>
            <person name="Kohn L.M."/>
            <person name="Birren B."/>
            <person name="Ma L.-J."/>
            <person name="Dean R.A."/>
        </authorList>
    </citation>
    <scope>NUCLEOTIDE SEQUENCE</scope>
    <source>
        <strain evidence="3">ATCC 64411 / 73-15</strain>
    </source>
</reference>